<dbReference type="EMBL" id="BGPR01000977">
    <property type="protein sequence ID" value="GBM41882.1"/>
    <property type="molecule type" value="Genomic_DNA"/>
</dbReference>
<evidence type="ECO:0000259" key="1">
    <source>
        <dbReference type="PROSITE" id="PS50878"/>
    </source>
</evidence>
<dbReference type="AlphaFoldDB" id="A0A4Y2FK40"/>
<dbReference type="InterPro" id="IPR000477">
    <property type="entry name" value="RT_dom"/>
</dbReference>
<feature type="domain" description="Reverse transcriptase" evidence="1">
    <location>
        <begin position="1"/>
        <end position="137"/>
    </location>
</feature>
<dbReference type="PROSITE" id="PS50878">
    <property type="entry name" value="RT_POL"/>
    <property type="match status" value="1"/>
</dbReference>
<sequence length="142" mass="16557">MLRDTLTNRKVAMQTREGPVFWEQTQGCPHGACSGPAVWNIVADEILSIQWRQGVHLQAFADEFVFIVIKNTREGLRKLRKLSIYKFKDWEVKNKLLVSMEKTSYVLFSKRVRGPTIEWESRSFIRKDQLKCLGVKIDNKLS</sequence>
<accession>A0A4Y2FK40</accession>
<dbReference type="Pfam" id="PF00078">
    <property type="entry name" value="RVT_1"/>
    <property type="match status" value="1"/>
</dbReference>
<organism evidence="2 3">
    <name type="scientific">Araneus ventricosus</name>
    <name type="common">Orbweaver spider</name>
    <name type="synonym">Epeira ventricosa</name>
    <dbReference type="NCBI Taxonomy" id="182803"/>
    <lineage>
        <taxon>Eukaryota</taxon>
        <taxon>Metazoa</taxon>
        <taxon>Ecdysozoa</taxon>
        <taxon>Arthropoda</taxon>
        <taxon>Chelicerata</taxon>
        <taxon>Arachnida</taxon>
        <taxon>Araneae</taxon>
        <taxon>Araneomorphae</taxon>
        <taxon>Entelegynae</taxon>
        <taxon>Araneoidea</taxon>
        <taxon>Araneidae</taxon>
        <taxon>Araneus</taxon>
    </lineage>
</organism>
<comment type="caution">
    <text evidence="2">The sequence shown here is derived from an EMBL/GenBank/DDBJ whole genome shotgun (WGS) entry which is preliminary data.</text>
</comment>
<name>A0A4Y2FK40_ARAVE</name>
<dbReference type="OrthoDB" id="6538033at2759"/>
<protein>
    <recommendedName>
        <fullName evidence="1">Reverse transcriptase domain-containing protein</fullName>
    </recommendedName>
</protein>
<keyword evidence="3" id="KW-1185">Reference proteome</keyword>
<evidence type="ECO:0000313" key="3">
    <source>
        <dbReference type="Proteomes" id="UP000499080"/>
    </source>
</evidence>
<reference evidence="2 3" key="1">
    <citation type="journal article" date="2019" name="Sci. Rep.">
        <title>Orb-weaving spider Araneus ventricosus genome elucidates the spidroin gene catalogue.</title>
        <authorList>
            <person name="Kono N."/>
            <person name="Nakamura H."/>
            <person name="Ohtoshi R."/>
            <person name="Moran D.A.P."/>
            <person name="Shinohara A."/>
            <person name="Yoshida Y."/>
            <person name="Fujiwara M."/>
            <person name="Mori M."/>
            <person name="Tomita M."/>
            <person name="Arakawa K."/>
        </authorList>
    </citation>
    <scope>NUCLEOTIDE SEQUENCE [LARGE SCALE GENOMIC DNA]</scope>
</reference>
<gene>
    <name evidence="2" type="ORF">AVEN_161397_1</name>
</gene>
<evidence type="ECO:0000313" key="2">
    <source>
        <dbReference type="EMBL" id="GBM41882.1"/>
    </source>
</evidence>
<proteinExistence type="predicted"/>
<dbReference type="Proteomes" id="UP000499080">
    <property type="component" value="Unassembled WGS sequence"/>
</dbReference>